<dbReference type="STRING" id="5486.A0A367YNE3"/>
<organism evidence="8 9">
    <name type="scientific">Candida viswanathii</name>
    <dbReference type="NCBI Taxonomy" id="5486"/>
    <lineage>
        <taxon>Eukaryota</taxon>
        <taxon>Fungi</taxon>
        <taxon>Dikarya</taxon>
        <taxon>Ascomycota</taxon>
        <taxon>Saccharomycotina</taxon>
        <taxon>Pichiomycetes</taxon>
        <taxon>Debaryomycetaceae</taxon>
        <taxon>Candida/Lodderomyces clade</taxon>
        <taxon>Candida</taxon>
    </lineage>
</organism>
<protein>
    <submittedName>
        <fullName evidence="8">Transcriptional regulatory protein DEP1</fullName>
    </submittedName>
</protein>
<feature type="compositionally biased region" description="Basic and acidic residues" evidence="7">
    <location>
        <begin position="356"/>
        <end position="377"/>
    </location>
</feature>
<sequence length="624" mass="69903">MTQAETEVKNPDAVDNIPLSPPLDKNNVLNGDGESDQTSNQVENITMGKDSPLSDITTSPVPFDLSLREVDGEIQSTIYNIEKLLDEQEKEAKQESEKRNSIERLERAVEEVLKEMEDRPESKPEVRLALALTLALKKEGERPKQSVGETQPQQDDNATNNKDDLDNNNVSEDMKNKDSYESSELSDLDENQSEAETDKMDFLDEMDTVHDEERPSNGLSDLQTLSQLTEMARLKDMDSDFGDDEDDDEDTDRPEPVLNGDKVKSPENGASLKRPLEDQSETSSKKSKHMKTENGKKVDAKPIELIELDDDGAEVKHEEGEGEGDEDDNGAEAEPEDEGDLNDNENEEEAEDDSEQAEKAGDKLKDVDVSPADKEAEVAEDEDEVDINEQRAHAIEELIAIESNFAELRDKLFKDKLSLLERELQLCLEGSHPELSKIYGKINGFYQDGLRLANANLSYKLKCVDKETIATRTSIHQNFMRNLIDTKNLMVTDTTSLWYKINKERNQLDQLVPDFNYSAIPAIPNVTVLLEDTLPNGYIESASEPPIPKKLLKQNTLIELVQQRNSINEQLGILNGLVEFHGFPSAVNSALDEDIPSDVANELLLKRASDEEINEDLRAMGIST</sequence>
<dbReference type="Gene3D" id="1.20.5.1500">
    <property type="match status" value="1"/>
</dbReference>
<proteinExistence type="predicted"/>
<evidence type="ECO:0000256" key="2">
    <source>
        <dbReference type="ARBA" id="ARBA00022491"/>
    </source>
</evidence>
<feature type="compositionally biased region" description="Acidic residues" evidence="7">
    <location>
        <begin position="320"/>
        <end position="355"/>
    </location>
</feature>
<evidence type="ECO:0000256" key="4">
    <source>
        <dbReference type="ARBA" id="ARBA00023163"/>
    </source>
</evidence>
<feature type="compositionally biased region" description="Acidic residues" evidence="7">
    <location>
        <begin position="239"/>
        <end position="252"/>
    </location>
</feature>
<keyword evidence="2" id="KW-0678">Repressor</keyword>
<comment type="caution">
    <text evidence="8">The sequence shown here is derived from an EMBL/GenBank/DDBJ whole genome shotgun (WGS) entry which is preliminary data.</text>
</comment>
<dbReference type="GO" id="GO:0010468">
    <property type="term" value="P:regulation of gene expression"/>
    <property type="evidence" value="ECO:0007669"/>
    <property type="project" value="UniProtKB-ARBA"/>
</dbReference>
<feature type="compositionally biased region" description="Basic and acidic residues" evidence="7">
    <location>
        <begin position="196"/>
        <end position="215"/>
    </location>
</feature>
<evidence type="ECO:0000313" key="9">
    <source>
        <dbReference type="Proteomes" id="UP000253472"/>
    </source>
</evidence>
<dbReference type="AlphaFoldDB" id="A0A367YNE3"/>
<dbReference type="Proteomes" id="UP000253472">
    <property type="component" value="Unassembled WGS sequence"/>
</dbReference>
<keyword evidence="9" id="KW-1185">Reference proteome</keyword>
<feature type="compositionally biased region" description="Acidic residues" evidence="7">
    <location>
        <begin position="184"/>
        <end position="195"/>
    </location>
</feature>
<dbReference type="PANTHER" id="PTHR21964">
    <property type="entry name" value="BREAST CANCER METASTASIS-SUPPRESSOR 1"/>
    <property type="match status" value="1"/>
</dbReference>
<keyword evidence="5" id="KW-0539">Nucleus</keyword>
<keyword evidence="3" id="KW-0805">Transcription regulation</keyword>
<keyword evidence="6" id="KW-0175">Coiled coil</keyword>
<feature type="region of interest" description="Disordered" evidence="7">
    <location>
        <begin position="1"/>
        <end position="57"/>
    </location>
</feature>
<reference evidence="8 9" key="1">
    <citation type="submission" date="2018-06" db="EMBL/GenBank/DDBJ databases">
        <title>Whole genome sequencing of Candida tropicalis (genome annotated by CSBL at Korea University).</title>
        <authorList>
            <person name="Ahn J."/>
        </authorList>
    </citation>
    <scope>NUCLEOTIDE SEQUENCE [LARGE SCALE GENOMIC DNA]</scope>
    <source>
        <strain evidence="8 9">ATCC 20962</strain>
    </source>
</reference>
<evidence type="ECO:0000256" key="1">
    <source>
        <dbReference type="ARBA" id="ARBA00004123"/>
    </source>
</evidence>
<dbReference type="GO" id="GO:0005654">
    <property type="term" value="C:nucleoplasm"/>
    <property type="evidence" value="ECO:0007669"/>
    <property type="project" value="UniProtKB-ARBA"/>
</dbReference>
<feature type="compositionally biased region" description="Basic and acidic residues" evidence="7">
    <location>
        <begin position="1"/>
        <end position="12"/>
    </location>
</feature>
<gene>
    <name evidence="8" type="primary">DEP1_0</name>
    <name evidence="8" type="ORF">Cantr_03049</name>
</gene>
<dbReference type="Pfam" id="PF08598">
    <property type="entry name" value="Sds3"/>
    <property type="match status" value="1"/>
</dbReference>
<comment type="subcellular location">
    <subcellularLocation>
        <location evidence="1">Nucleus</location>
    </subcellularLocation>
</comment>
<keyword evidence="4" id="KW-0804">Transcription</keyword>
<evidence type="ECO:0000256" key="6">
    <source>
        <dbReference type="SAM" id="Coils"/>
    </source>
</evidence>
<feature type="compositionally biased region" description="Polar residues" evidence="7">
    <location>
        <begin position="147"/>
        <end position="160"/>
    </location>
</feature>
<dbReference type="OrthoDB" id="20886at2759"/>
<feature type="region of interest" description="Disordered" evidence="7">
    <location>
        <begin position="137"/>
        <end position="386"/>
    </location>
</feature>
<accession>A0A367YNE3</accession>
<name>A0A367YNE3_9ASCO</name>
<evidence type="ECO:0000256" key="3">
    <source>
        <dbReference type="ARBA" id="ARBA00023015"/>
    </source>
</evidence>
<feature type="compositionally biased region" description="Polar residues" evidence="7">
    <location>
        <begin position="217"/>
        <end position="229"/>
    </location>
</feature>
<feature type="compositionally biased region" description="Basic and acidic residues" evidence="7">
    <location>
        <begin position="290"/>
        <end position="304"/>
    </location>
</feature>
<dbReference type="SMART" id="SM01401">
    <property type="entry name" value="Sds3"/>
    <property type="match status" value="1"/>
</dbReference>
<evidence type="ECO:0000313" key="8">
    <source>
        <dbReference type="EMBL" id="RCK67396.1"/>
    </source>
</evidence>
<dbReference type="EMBL" id="QLNQ01000001">
    <property type="protein sequence ID" value="RCK67396.1"/>
    <property type="molecule type" value="Genomic_DNA"/>
</dbReference>
<dbReference type="InterPro" id="IPR013907">
    <property type="entry name" value="Sds3"/>
</dbReference>
<feature type="coiled-coil region" evidence="6">
    <location>
        <begin position="78"/>
        <end position="119"/>
    </location>
</feature>
<evidence type="ECO:0000256" key="7">
    <source>
        <dbReference type="SAM" id="MobiDB-lite"/>
    </source>
</evidence>
<evidence type="ECO:0000256" key="5">
    <source>
        <dbReference type="ARBA" id="ARBA00023242"/>
    </source>
</evidence>